<evidence type="ECO:0000256" key="3">
    <source>
        <dbReference type="SAM" id="MobiDB-lite"/>
    </source>
</evidence>
<dbReference type="Pfam" id="PF06564">
    <property type="entry name" value="CBP_BcsQ"/>
    <property type="match status" value="1"/>
</dbReference>
<proteinExistence type="predicted"/>
<dbReference type="GO" id="GO:0005829">
    <property type="term" value="C:cytosol"/>
    <property type="evidence" value="ECO:0007669"/>
    <property type="project" value="TreeGrafter"/>
</dbReference>
<dbReference type="Proteomes" id="UP000694001">
    <property type="component" value="Chromosome"/>
</dbReference>
<dbReference type="PANTHER" id="PTHR43384">
    <property type="entry name" value="SEPTUM SITE-DETERMINING PROTEIN MIND HOMOLOG, CHLOROPLASTIC-RELATED"/>
    <property type="match status" value="1"/>
</dbReference>
<dbReference type="AlphaFoldDB" id="A0A975U1G5"/>
<feature type="compositionally biased region" description="Low complexity" evidence="3">
    <location>
        <begin position="1"/>
        <end position="10"/>
    </location>
</feature>
<evidence type="ECO:0000313" key="4">
    <source>
        <dbReference type="EMBL" id="QXM24495.1"/>
    </source>
</evidence>
<evidence type="ECO:0000256" key="2">
    <source>
        <dbReference type="ARBA" id="ARBA00022840"/>
    </source>
</evidence>
<dbReference type="GO" id="GO:0005524">
    <property type="term" value="F:ATP binding"/>
    <property type="evidence" value="ECO:0007669"/>
    <property type="project" value="UniProtKB-KW"/>
</dbReference>
<dbReference type="GO" id="GO:0016887">
    <property type="term" value="F:ATP hydrolysis activity"/>
    <property type="evidence" value="ECO:0007669"/>
    <property type="project" value="TreeGrafter"/>
</dbReference>
<keyword evidence="5" id="KW-1185">Reference proteome</keyword>
<feature type="region of interest" description="Disordered" evidence="3">
    <location>
        <begin position="1"/>
        <end position="24"/>
    </location>
</feature>
<dbReference type="InterPro" id="IPR050625">
    <property type="entry name" value="ParA/MinD_ATPase"/>
</dbReference>
<name>A0A975U1G5_9PROT</name>
<keyword evidence="2" id="KW-0067">ATP-binding</keyword>
<evidence type="ECO:0000313" key="5">
    <source>
        <dbReference type="Proteomes" id="UP000694001"/>
    </source>
</evidence>
<sequence>MHRTESAAAAEENEASAGRPASPNRPFAVAYTADSASEAALRAGLSEVPSGIVFRRGTIQAAIRDLSRSPTPQVLIVDVSGASDPLVALDDLANVCEPDVKVLVTGDRTDVGFYREITRSLGVVEYLSKPLTRDGVARLFLPVLKGRLPAGGQQPGGRVITVTAAHGGAGATTVATNLAILLAEISRGYVALVDLNLQDGAAALALGVAPGAGLRVALEDPARVDALFLDRTAVTVNERLRLLAADEALEEAPEPTLEGVARLMTLLRRRFNYVVLDMPNPAGPALRSIYALAQTRLLVVTPDLLSLRGAKRFRGMLAATAGDDRAIPLLNHAGMPGALTPALIEQGLGEKPALSLPHLPKPLLAAANLGVAAVTRSKAFRLAMLEVTREVSGQRLGKEGWLARLMRR</sequence>
<protein>
    <submittedName>
        <fullName evidence="4">AAA family ATPase</fullName>
    </submittedName>
</protein>
<dbReference type="PANTHER" id="PTHR43384:SF6">
    <property type="entry name" value="SEPTUM SITE-DETERMINING PROTEIN MIND HOMOLOG, CHLOROPLASTIC"/>
    <property type="match status" value="1"/>
</dbReference>
<gene>
    <name evidence="4" type="ORF">KO353_14830</name>
</gene>
<dbReference type="GO" id="GO:0051782">
    <property type="term" value="P:negative regulation of cell division"/>
    <property type="evidence" value="ECO:0007669"/>
    <property type="project" value="TreeGrafter"/>
</dbReference>
<organism evidence="4 5">
    <name type="scientific">Elioraea tepida</name>
    <dbReference type="NCBI Taxonomy" id="2843330"/>
    <lineage>
        <taxon>Bacteria</taxon>
        <taxon>Pseudomonadati</taxon>
        <taxon>Pseudomonadota</taxon>
        <taxon>Alphaproteobacteria</taxon>
        <taxon>Acetobacterales</taxon>
        <taxon>Elioraeaceae</taxon>
        <taxon>Elioraea</taxon>
    </lineage>
</organism>
<reference evidence="4" key="1">
    <citation type="submission" date="2021-06" db="EMBL/GenBank/DDBJ databases">
        <title>Elioraea tepida, sp. nov., a moderately thermophilic aerobic anoxygenic phototrophic bacterium isolated from an alkaline siliceous hot spring mat community in Yellowstone National Park, WY, USA.</title>
        <authorList>
            <person name="Saini M.K."/>
            <person name="Yoshida S."/>
            <person name="Sebastian A."/>
            <person name="Hirose S."/>
            <person name="Hara E."/>
            <person name="Tamaki H."/>
            <person name="Soulier N.T."/>
            <person name="Albert I."/>
            <person name="Hanada S."/>
            <person name="Bryant D.A."/>
            <person name="Tank M."/>
        </authorList>
    </citation>
    <scope>NUCLEOTIDE SEQUENCE</scope>
    <source>
        <strain evidence="4">MS-P2</strain>
    </source>
</reference>
<dbReference type="KEGG" id="elio:KO353_14830"/>
<dbReference type="RefSeq" id="WP_218285552.1">
    <property type="nucleotide sequence ID" value="NZ_CP076448.1"/>
</dbReference>
<dbReference type="InterPro" id="IPR017746">
    <property type="entry name" value="Cellulose_synthase_operon_BcsQ"/>
</dbReference>
<evidence type="ECO:0000256" key="1">
    <source>
        <dbReference type="ARBA" id="ARBA00022741"/>
    </source>
</evidence>
<dbReference type="GO" id="GO:0009898">
    <property type="term" value="C:cytoplasmic side of plasma membrane"/>
    <property type="evidence" value="ECO:0007669"/>
    <property type="project" value="TreeGrafter"/>
</dbReference>
<keyword evidence="1" id="KW-0547">Nucleotide-binding</keyword>
<dbReference type="EMBL" id="CP076448">
    <property type="protein sequence ID" value="QXM24495.1"/>
    <property type="molecule type" value="Genomic_DNA"/>
</dbReference>
<accession>A0A975U1G5</accession>